<dbReference type="AlphaFoldDB" id="A0A2P2QCL6"/>
<proteinExistence type="predicted"/>
<accession>A0A2P2QCL6</accession>
<sequence>MTVASKLRKPNIYPEYFLPKLNIMGQLPVAINHKFQYIFRNQNNKA</sequence>
<dbReference type="EMBL" id="GGEC01084248">
    <property type="protein sequence ID" value="MBX64732.1"/>
    <property type="molecule type" value="Transcribed_RNA"/>
</dbReference>
<evidence type="ECO:0000313" key="1">
    <source>
        <dbReference type="EMBL" id="MBX64732.1"/>
    </source>
</evidence>
<protein>
    <submittedName>
        <fullName evidence="1">Uncharacterized protein</fullName>
    </submittedName>
</protein>
<organism evidence="1">
    <name type="scientific">Rhizophora mucronata</name>
    <name type="common">Asiatic mangrove</name>
    <dbReference type="NCBI Taxonomy" id="61149"/>
    <lineage>
        <taxon>Eukaryota</taxon>
        <taxon>Viridiplantae</taxon>
        <taxon>Streptophyta</taxon>
        <taxon>Embryophyta</taxon>
        <taxon>Tracheophyta</taxon>
        <taxon>Spermatophyta</taxon>
        <taxon>Magnoliopsida</taxon>
        <taxon>eudicotyledons</taxon>
        <taxon>Gunneridae</taxon>
        <taxon>Pentapetalae</taxon>
        <taxon>rosids</taxon>
        <taxon>fabids</taxon>
        <taxon>Malpighiales</taxon>
        <taxon>Rhizophoraceae</taxon>
        <taxon>Rhizophora</taxon>
    </lineage>
</organism>
<reference evidence="1" key="1">
    <citation type="submission" date="2018-02" db="EMBL/GenBank/DDBJ databases">
        <title>Rhizophora mucronata_Transcriptome.</title>
        <authorList>
            <person name="Meera S.P."/>
            <person name="Sreeshan A."/>
            <person name="Augustine A."/>
        </authorList>
    </citation>
    <scope>NUCLEOTIDE SEQUENCE</scope>
    <source>
        <tissue evidence="1">Leaf</tissue>
    </source>
</reference>
<name>A0A2P2QCL6_RHIMU</name>